<gene>
    <name evidence="1" type="ORF">KIPB_006782</name>
</gene>
<dbReference type="Proteomes" id="UP000265618">
    <property type="component" value="Unassembled WGS sequence"/>
</dbReference>
<feature type="non-terminal residue" evidence="1">
    <location>
        <position position="1"/>
    </location>
</feature>
<sequence>QAIKDSQALFDSGLALTDPQVILPLIESGLLRRVFRLDYKVPENE</sequence>
<reference evidence="1 2" key="1">
    <citation type="journal article" date="2018" name="PLoS ONE">
        <title>The draft genome of Kipferlia bialata reveals reductive genome evolution in fornicate parasites.</title>
        <authorList>
            <person name="Tanifuji G."/>
            <person name="Takabayashi S."/>
            <person name="Kume K."/>
            <person name="Takagi M."/>
            <person name="Nakayama T."/>
            <person name="Kamikawa R."/>
            <person name="Inagaki Y."/>
            <person name="Hashimoto T."/>
        </authorList>
    </citation>
    <scope>NUCLEOTIDE SEQUENCE [LARGE SCALE GENOMIC DNA]</scope>
    <source>
        <strain evidence="1">NY0173</strain>
    </source>
</reference>
<organism evidence="1 2">
    <name type="scientific">Kipferlia bialata</name>
    <dbReference type="NCBI Taxonomy" id="797122"/>
    <lineage>
        <taxon>Eukaryota</taxon>
        <taxon>Metamonada</taxon>
        <taxon>Carpediemonas-like organisms</taxon>
        <taxon>Kipferlia</taxon>
    </lineage>
</organism>
<accession>A0A391NWS3</accession>
<dbReference type="EMBL" id="BDIP01001795">
    <property type="protein sequence ID" value="GCA62943.1"/>
    <property type="molecule type" value="Genomic_DNA"/>
</dbReference>
<evidence type="ECO:0000313" key="1">
    <source>
        <dbReference type="EMBL" id="GCA62943.1"/>
    </source>
</evidence>
<dbReference type="AlphaFoldDB" id="A0A391NWS3"/>
<evidence type="ECO:0000313" key="2">
    <source>
        <dbReference type="Proteomes" id="UP000265618"/>
    </source>
</evidence>
<name>A0A391NWS3_9EUKA</name>
<proteinExistence type="predicted"/>
<keyword evidence="2" id="KW-1185">Reference proteome</keyword>
<comment type="caution">
    <text evidence="1">The sequence shown here is derived from an EMBL/GenBank/DDBJ whole genome shotgun (WGS) entry which is preliminary data.</text>
</comment>
<protein>
    <submittedName>
        <fullName evidence="1">Uncharacterized protein</fullName>
    </submittedName>
</protein>